<accession>A0ABT9Y3X7</accession>
<organism evidence="4 5">
    <name type="scientific">Pectinatus haikarae</name>
    <dbReference type="NCBI Taxonomy" id="349096"/>
    <lineage>
        <taxon>Bacteria</taxon>
        <taxon>Bacillati</taxon>
        <taxon>Bacillota</taxon>
        <taxon>Negativicutes</taxon>
        <taxon>Selenomonadales</taxon>
        <taxon>Selenomonadaceae</taxon>
        <taxon>Pectinatus</taxon>
    </lineage>
</organism>
<dbReference type="CDD" id="cd09999">
    <property type="entry name" value="Arginase-like_1"/>
    <property type="match status" value="1"/>
</dbReference>
<dbReference type="Proteomes" id="UP001239167">
    <property type="component" value="Unassembled WGS sequence"/>
</dbReference>
<evidence type="ECO:0000313" key="5">
    <source>
        <dbReference type="Proteomes" id="UP001239167"/>
    </source>
</evidence>
<evidence type="ECO:0000256" key="3">
    <source>
        <dbReference type="ARBA" id="ARBA00023211"/>
    </source>
</evidence>
<evidence type="ECO:0000256" key="1">
    <source>
        <dbReference type="ARBA" id="ARBA00022723"/>
    </source>
</evidence>
<evidence type="ECO:0000256" key="2">
    <source>
        <dbReference type="ARBA" id="ARBA00022801"/>
    </source>
</evidence>
<dbReference type="Gene3D" id="3.40.800.10">
    <property type="entry name" value="Ureohydrolase domain"/>
    <property type="match status" value="1"/>
</dbReference>
<gene>
    <name evidence="4" type="ORF">J2S01_000134</name>
</gene>
<dbReference type="PANTHER" id="PTHR43782:SF3">
    <property type="entry name" value="ARGINASE"/>
    <property type="match status" value="1"/>
</dbReference>
<keyword evidence="3" id="KW-0464">Manganese</keyword>
<protein>
    <submittedName>
        <fullName evidence="4">Arginase family enzyme</fullName>
    </submittedName>
</protein>
<proteinExistence type="predicted"/>
<evidence type="ECO:0000313" key="4">
    <source>
        <dbReference type="EMBL" id="MDQ0202449.1"/>
    </source>
</evidence>
<keyword evidence="2" id="KW-0378">Hydrolase</keyword>
<dbReference type="InterPro" id="IPR006035">
    <property type="entry name" value="Ureohydrolase"/>
</dbReference>
<dbReference type="EMBL" id="JAUSUE010000001">
    <property type="protein sequence ID" value="MDQ0202449.1"/>
    <property type="molecule type" value="Genomic_DNA"/>
</dbReference>
<keyword evidence="1" id="KW-0479">Metal-binding</keyword>
<keyword evidence="5" id="KW-1185">Reference proteome</keyword>
<sequence length="130" mass="14644">MVMYGGLKEIPPSEKKIVNRLGLRWASPKALAETSAPVLDWLTKNQIKHLAVHFDLDVLDPSLFRSLLFSKPGEPPFNAPSGDMTLQQIARLIHDIYKQTDVVGLSIAEHLPWDALNLRNFMTAIPIFKQ</sequence>
<comment type="caution">
    <text evidence="4">The sequence shown here is derived from an EMBL/GenBank/DDBJ whole genome shotgun (WGS) entry which is preliminary data.</text>
</comment>
<dbReference type="SUPFAM" id="SSF52768">
    <property type="entry name" value="Arginase/deacetylase"/>
    <property type="match status" value="1"/>
</dbReference>
<dbReference type="InterPro" id="IPR023696">
    <property type="entry name" value="Ureohydrolase_dom_sf"/>
</dbReference>
<dbReference type="PANTHER" id="PTHR43782">
    <property type="entry name" value="ARGINASE"/>
    <property type="match status" value="1"/>
</dbReference>
<name>A0ABT9Y3X7_9FIRM</name>
<reference evidence="4 5" key="1">
    <citation type="submission" date="2023-07" db="EMBL/GenBank/DDBJ databases">
        <title>Genomic Encyclopedia of Type Strains, Phase IV (KMG-IV): sequencing the most valuable type-strain genomes for metagenomic binning, comparative biology and taxonomic classification.</title>
        <authorList>
            <person name="Goeker M."/>
        </authorList>
    </citation>
    <scope>NUCLEOTIDE SEQUENCE [LARGE SCALE GENOMIC DNA]</scope>
    <source>
        <strain evidence="4 5">DSM 16980</strain>
    </source>
</reference>